<dbReference type="RefSeq" id="WP_154767425.1">
    <property type="nucleotide sequence ID" value="NZ_WLYK01000001.1"/>
</dbReference>
<reference evidence="2 3" key="1">
    <citation type="submission" date="2019-11" db="EMBL/GenBank/DDBJ databases">
        <authorList>
            <person name="Jiang L.-Q."/>
        </authorList>
    </citation>
    <scope>NUCLEOTIDE SEQUENCE [LARGE SCALE GENOMIC DNA]</scope>
    <source>
        <strain evidence="2 3">YIM 132087</strain>
    </source>
</reference>
<sequence>MRMRLLSVVGAAAATAAACAIWLRADHPSTAQLIALCAALLVVVIAATSVLAWWSVAITVTVVVLAAWLLQTAPNDESGLFVVGAIILIIGVGAASCAVAALCSWAWSARRHALR</sequence>
<gene>
    <name evidence="2" type="ORF">GIS00_06560</name>
</gene>
<accession>A0A7K1FL49</accession>
<name>A0A7K1FL49_9ACTN</name>
<feature type="transmembrane region" description="Helical" evidence="1">
    <location>
        <begin position="82"/>
        <end position="107"/>
    </location>
</feature>
<feature type="transmembrane region" description="Helical" evidence="1">
    <location>
        <begin position="30"/>
        <end position="47"/>
    </location>
</feature>
<organism evidence="2 3">
    <name type="scientific">Nakamurella alba</name>
    <dbReference type="NCBI Taxonomy" id="2665158"/>
    <lineage>
        <taxon>Bacteria</taxon>
        <taxon>Bacillati</taxon>
        <taxon>Actinomycetota</taxon>
        <taxon>Actinomycetes</taxon>
        <taxon>Nakamurellales</taxon>
        <taxon>Nakamurellaceae</taxon>
        <taxon>Nakamurella</taxon>
    </lineage>
</organism>
<evidence type="ECO:0000256" key="1">
    <source>
        <dbReference type="SAM" id="Phobius"/>
    </source>
</evidence>
<keyword evidence="1" id="KW-1133">Transmembrane helix</keyword>
<evidence type="ECO:0000313" key="2">
    <source>
        <dbReference type="EMBL" id="MTD13604.1"/>
    </source>
</evidence>
<keyword evidence="1" id="KW-0472">Membrane</keyword>
<dbReference type="Proteomes" id="UP000460221">
    <property type="component" value="Unassembled WGS sequence"/>
</dbReference>
<comment type="caution">
    <text evidence="2">The sequence shown here is derived from an EMBL/GenBank/DDBJ whole genome shotgun (WGS) entry which is preliminary data.</text>
</comment>
<evidence type="ECO:0000313" key="3">
    <source>
        <dbReference type="Proteomes" id="UP000460221"/>
    </source>
</evidence>
<keyword evidence="3" id="KW-1185">Reference proteome</keyword>
<feature type="transmembrane region" description="Helical" evidence="1">
    <location>
        <begin position="52"/>
        <end position="70"/>
    </location>
</feature>
<dbReference type="PROSITE" id="PS51257">
    <property type="entry name" value="PROKAR_LIPOPROTEIN"/>
    <property type="match status" value="1"/>
</dbReference>
<proteinExistence type="predicted"/>
<dbReference type="EMBL" id="WLYK01000001">
    <property type="protein sequence ID" value="MTD13604.1"/>
    <property type="molecule type" value="Genomic_DNA"/>
</dbReference>
<protein>
    <submittedName>
        <fullName evidence="2">Uncharacterized protein</fullName>
    </submittedName>
</protein>
<keyword evidence="1" id="KW-0812">Transmembrane</keyword>
<dbReference type="AlphaFoldDB" id="A0A7K1FL49"/>